<proteinExistence type="predicted"/>
<dbReference type="InterPro" id="IPR008220">
    <property type="entry name" value="HAT_MetX-like"/>
</dbReference>
<dbReference type="GeneID" id="114575738"/>
<dbReference type="SUPFAM" id="SSF53474">
    <property type="entry name" value="alpha/beta-Hydrolases"/>
    <property type="match status" value="1"/>
</dbReference>
<dbReference type="GO" id="GO:0004414">
    <property type="term" value="F:homoserine O-acetyltransferase activity"/>
    <property type="evidence" value="ECO:0007669"/>
    <property type="project" value="TreeGrafter"/>
</dbReference>
<sequence>MGGMETLELALRFPDRARKILSASATDRTRPYTAAIRHLGRRAIMLDPEYKHGNYEGNGPGLGLGLAREIGTLFYRSRDEFNQRFRWQPIQQPSLSGLTFDVQSYLNHQGKKILGAFDANSYLTLSMAMDLHDIWRDYPSREDALEPVGAELMIVGVDEDRLIPIDEQEWLHHSLITAGKRSYWRPISSHVGHDTFLVDTDQMTVLVRELLS</sequence>
<protein>
    <recommendedName>
        <fullName evidence="3">Homoserine O-acetyltransferase</fullName>
    </recommendedName>
</protein>
<dbReference type="Proteomes" id="UP000887567">
    <property type="component" value="Unplaced"/>
</dbReference>
<evidence type="ECO:0000313" key="2">
    <source>
        <dbReference type="Proteomes" id="UP000887567"/>
    </source>
</evidence>
<dbReference type="PANTHER" id="PTHR32268:SF16">
    <property type="entry name" value="SERINE O-SUCCINYLTRANSFERASE"/>
    <property type="match status" value="1"/>
</dbReference>
<accession>A0A913YSD4</accession>
<reference evidence="1" key="1">
    <citation type="submission" date="2022-11" db="UniProtKB">
        <authorList>
            <consortium name="EnsemblMetazoa"/>
        </authorList>
    </citation>
    <scope>IDENTIFICATION</scope>
</reference>
<dbReference type="PIRSF" id="PIRSF000443">
    <property type="entry name" value="Homoser_Ac_trans"/>
    <property type="match status" value="1"/>
</dbReference>
<dbReference type="OrthoDB" id="444135at2759"/>
<dbReference type="KEGG" id="epa:114575738"/>
<dbReference type="RefSeq" id="XP_028517021.1">
    <property type="nucleotide sequence ID" value="XM_028661220.1"/>
</dbReference>
<organism evidence="1 2">
    <name type="scientific">Exaiptasia diaphana</name>
    <name type="common">Tropical sea anemone</name>
    <name type="synonym">Aiptasia pulchella</name>
    <dbReference type="NCBI Taxonomy" id="2652724"/>
    <lineage>
        <taxon>Eukaryota</taxon>
        <taxon>Metazoa</taxon>
        <taxon>Cnidaria</taxon>
        <taxon>Anthozoa</taxon>
        <taxon>Hexacorallia</taxon>
        <taxon>Actiniaria</taxon>
        <taxon>Aiptasiidae</taxon>
        <taxon>Exaiptasia</taxon>
    </lineage>
</organism>
<dbReference type="PANTHER" id="PTHR32268">
    <property type="entry name" value="HOMOSERINE O-ACETYLTRANSFERASE"/>
    <property type="match status" value="1"/>
</dbReference>
<dbReference type="EnsemblMetazoa" id="XM_028661220.1">
    <property type="protein sequence ID" value="XP_028517021.1"/>
    <property type="gene ID" value="LOC114575738"/>
</dbReference>
<dbReference type="GO" id="GO:0009092">
    <property type="term" value="P:homoserine metabolic process"/>
    <property type="evidence" value="ECO:0007669"/>
    <property type="project" value="TreeGrafter"/>
</dbReference>
<evidence type="ECO:0000313" key="1">
    <source>
        <dbReference type="EnsemblMetazoa" id="XP_028517021.1"/>
    </source>
</evidence>
<dbReference type="AlphaFoldDB" id="A0A913YSD4"/>
<evidence type="ECO:0008006" key="3">
    <source>
        <dbReference type="Google" id="ProtNLM"/>
    </source>
</evidence>
<name>A0A913YSD4_EXADI</name>
<dbReference type="Gene3D" id="3.40.50.1820">
    <property type="entry name" value="alpha/beta hydrolase"/>
    <property type="match status" value="1"/>
</dbReference>
<keyword evidence="2" id="KW-1185">Reference proteome</keyword>
<dbReference type="GO" id="GO:0009086">
    <property type="term" value="P:methionine biosynthetic process"/>
    <property type="evidence" value="ECO:0007669"/>
    <property type="project" value="TreeGrafter"/>
</dbReference>
<dbReference type="InterPro" id="IPR029058">
    <property type="entry name" value="AB_hydrolase_fold"/>
</dbReference>